<feature type="transmembrane region" description="Helical" evidence="8">
    <location>
        <begin position="266"/>
        <end position="292"/>
    </location>
</feature>
<evidence type="ECO:0000256" key="5">
    <source>
        <dbReference type="ARBA" id="ARBA00022692"/>
    </source>
</evidence>
<comment type="subcellular location">
    <subcellularLocation>
        <location evidence="1">Cell membrane</location>
        <topology evidence="1">Multi-pass membrane protein</topology>
    </subcellularLocation>
</comment>
<dbReference type="GO" id="GO:0022857">
    <property type="term" value="F:transmembrane transporter activity"/>
    <property type="evidence" value="ECO:0007669"/>
    <property type="project" value="InterPro"/>
</dbReference>
<feature type="transmembrane region" description="Helical" evidence="8">
    <location>
        <begin position="220"/>
        <end position="245"/>
    </location>
</feature>
<evidence type="ECO:0000256" key="2">
    <source>
        <dbReference type="ARBA" id="ARBA00007935"/>
    </source>
</evidence>
<feature type="transmembrane region" description="Helical" evidence="8">
    <location>
        <begin position="312"/>
        <end position="334"/>
    </location>
</feature>
<dbReference type="Pfam" id="PF01032">
    <property type="entry name" value="FecCD"/>
    <property type="match status" value="1"/>
</dbReference>
<dbReference type="Proteomes" id="UP000317369">
    <property type="component" value="Chromosome"/>
</dbReference>
<dbReference type="EMBL" id="CP036425">
    <property type="protein sequence ID" value="QDU33323.1"/>
    <property type="molecule type" value="Genomic_DNA"/>
</dbReference>
<dbReference type="Gene3D" id="1.10.3470.10">
    <property type="entry name" value="ABC transporter involved in vitamin B12 uptake, BtuC"/>
    <property type="match status" value="1"/>
</dbReference>
<keyword evidence="5 8" id="KW-0812">Transmembrane</keyword>
<dbReference type="KEGG" id="pcor:KS4_13690"/>
<evidence type="ECO:0000256" key="7">
    <source>
        <dbReference type="ARBA" id="ARBA00023136"/>
    </source>
</evidence>
<evidence type="ECO:0000256" key="6">
    <source>
        <dbReference type="ARBA" id="ARBA00022989"/>
    </source>
</evidence>
<feature type="transmembrane region" description="Helical" evidence="8">
    <location>
        <begin position="346"/>
        <end position="367"/>
    </location>
</feature>
<dbReference type="OrthoDB" id="9792889at2"/>
<reference evidence="9 10" key="1">
    <citation type="submission" date="2019-02" db="EMBL/GenBank/DDBJ databases">
        <title>Deep-cultivation of Planctomycetes and their phenomic and genomic characterization uncovers novel biology.</title>
        <authorList>
            <person name="Wiegand S."/>
            <person name="Jogler M."/>
            <person name="Boedeker C."/>
            <person name="Pinto D."/>
            <person name="Vollmers J."/>
            <person name="Rivas-Marin E."/>
            <person name="Kohn T."/>
            <person name="Peeters S.H."/>
            <person name="Heuer A."/>
            <person name="Rast P."/>
            <person name="Oberbeckmann S."/>
            <person name="Bunk B."/>
            <person name="Jeske O."/>
            <person name="Meyerdierks A."/>
            <person name="Storesund J.E."/>
            <person name="Kallscheuer N."/>
            <person name="Luecker S."/>
            <person name="Lage O.M."/>
            <person name="Pohl T."/>
            <person name="Merkel B.J."/>
            <person name="Hornburger P."/>
            <person name="Mueller R.-W."/>
            <person name="Bruemmer F."/>
            <person name="Labrenz M."/>
            <person name="Spormann A.M."/>
            <person name="Op den Camp H."/>
            <person name="Overmann J."/>
            <person name="Amann R."/>
            <person name="Jetten M.S.M."/>
            <person name="Mascher T."/>
            <person name="Medema M.H."/>
            <person name="Devos D.P."/>
            <person name="Kaster A.-K."/>
            <person name="Ovreas L."/>
            <person name="Rohde M."/>
            <person name="Galperin M.Y."/>
            <person name="Jogler C."/>
        </authorList>
    </citation>
    <scope>NUCLEOTIDE SEQUENCE [LARGE SCALE GENOMIC DNA]</scope>
    <source>
        <strain evidence="9 10">KS4</strain>
    </source>
</reference>
<evidence type="ECO:0000313" key="10">
    <source>
        <dbReference type="Proteomes" id="UP000317369"/>
    </source>
</evidence>
<protein>
    <submittedName>
        <fullName evidence="9">Hemin transport system permease protein HmuU</fullName>
    </submittedName>
</protein>
<dbReference type="InterPro" id="IPR037294">
    <property type="entry name" value="ABC_BtuC-like"/>
</dbReference>
<keyword evidence="10" id="KW-1185">Reference proteome</keyword>
<comment type="similarity">
    <text evidence="2">Belongs to the binding-protein-dependent transport system permease family. FecCD subfamily.</text>
</comment>
<dbReference type="GO" id="GO:0005886">
    <property type="term" value="C:plasma membrane"/>
    <property type="evidence" value="ECO:0007669"/>
    <property type="project" value="UniProtKB-SubCell"/>
</dbReference>
<keyword evidence="4" id="KW-1003">Cell membrane</keyword>
<proteinExistence type="inferred from homology"/>
<dbReference type="AlphaFoldDB" id="A0A517YSV7"/>
<dbReference type="SUPFAM" id="SSF81345">
    <property type="entry name" value="ABC transporter involved in vitamin B12 uptake, BtuC"/>
    <property type="match status" value="1"/>
</dbReference>
<keyword evidence="3" id="KW-0813">Transport</keyword>
<gene>
    <name evidence="9" type="primary">hmuU</name>
    <name evidence="9" type="ORF">KS4_13690</name>
</gene>
<name>A0A517YSV7_9BACT</name>
<dbReference type="PANTHER" id="PTHR30472:SF25">
    <property type="entry name" value="ABC TRANSPORTER PERMEASE PROTEIN MJ0876-RELATED"/>
    <property type="match status" value="1"/>
</dbReference>
<accession>A0A517YSV7</accession>
<sequence length="376" mass="39545">MTTQTTQPQSNQPLQDAPAIAATPATRTWIVLSLLTLMLALTAFLRLYVGSSSIGFPPDTSTPQAQQLADYIMQTRLTRLYIGLIIGAALAVSGVALQALLRNPLAEPYILGLSTGAGLGLFLTLFLVNYTTLIATTPLLQELSGALVNSLGALAGASASMLIVYLASRRRGIIDPLGLLLTGVVLSTINGALIMLANYINGPAGLRADIAQWMMGNINSAVTTPLLLTAATVTILGFLLLLLYARHMDIATLSDIEAQSLGVNLRILRIILFFVSSVLAACAVTLAGPIAFVGLICPHIVRMLLGPKHLTLLIGSAITGAALIVAADTFSAYLKIQVEISFGYNMGLLPIGIFTALLGGPVFLYILHPKLGRTDA</sequence>
<evidence type="ECO:0000256" key="1">
    <source>
        <dbReference type="ARBA" id="ARBA00004651"/>
    </source>
</evidence>
<dbReference type="PANTHER" id="PTHR30472">
    <property type="entry name" value="FERRIC ENTEROBACTIN TRANSPORT SYSTEM PERMEASE PROTEIN"/>
    <property type="match status" value="1"/>
</dbReference>
<organism evidence="9 10">
    <name type="scientific">Poriferisphaera corsica</name>
    <dbReference type="NCBI Taxonomy" id="2528020"/>
    <lineage>
        <taxon>Bacteria</taxon>
        <taxon>Pseudomonadati</taxon>
        <taxon>Planctomycetota</taxon>
        <taxon>Phycisphaerae</taxon>
        <taxon>Phycisphaerales</taxon>
        <taxon>Phycisphaeraceae</taxon>
        <taxon>Poriferisphaera</taxon>
    </lineage>
</organism>
<evidence type="ECO:0000256" key="3">
    <source>
        <dbReference type="ARBA" id="ARBA00022448"/>
    </source>
</evidence>
<feature type="transmembrane region" description="Helical" evidence="8">
    <location>
        <begin position="29"/>
        <end position="49"/>
    </location>
</feature>
<feature type="transmembrane region" description="Helical" evidence="8">
    <location>
        <begin position="179"/>
        <end position="200"/>
    </location>
</feature>
<evidence type="ECO:0000256" key="4">
    <source>
        <dbReference type="ARBA" id="ARBA00022475"/>
    </source>
</evidence>
<keyword evidence="6 8" id="KW-1133">Transmembrane helix</keyword>
<dbReference type="RefSeq" id="WP_145076267.1">
    <property type="nucleotide sequence ID" value="NZ_CP036425.1"/>
</dbReference>
<feature type="transmembrane region" description="Helical" evidence="8">
    <location>
        <begin position="80"/>
        <end position="101"/>
    </location>
</feature>
<feature type="transmembrane region" description="Helical" evidence="8">
    <location>
        <begin position="147"/>
        <end position="167"/>
    </location>
</feature>
<feature type="transmembrane region" description="Helical" evidence="8">
    <location>
        <begin position="108"/>
        <end position="127"/>
    </location>
</feature>
<evidence type="ECO:0000313" key="9">
    <source>
        <dbReference type="EMBL" id="QDU33323.1"/>
    </source>
</evidence>
<keyword evidence="7 8" id="KW-0472">Membrane</keyword>
<evidence type="ECO:0000256" key="8">
    <source>
        <dbReference type="SAM" id="Phobius"/>
    </source>
</evidence>
<dbReference type="InterPro" id="IPR000522">
    <property type="entry name" value="ABC_transptr_permease_BtuC"/>
</dbReference>
<dbReference type="CDD" id="cd06550">
    <property type="entry name" value="TM_ABC_iron-siderophores_like"/>
    <property type="match status" value="1"/>
</dbReference>